<organism evidence="1 2">
    <name type="scientific">Petrolisthes cinctipes</name>
    <name type="common">Flat porcelain crab</name>
    <dbReference type="NCBI Taxonomy" id="88211"/>
    <lineage>
        <taxon>Eukaryota</taxon>
        <taxon>Metazoa</taxon>
        <taxon>Ecdysozoa</taxon>
        <taxon>Arthropoda</taxon>
        <taxon>Crustacea</taxon>
        <taxon>Multicrustacea</taxon>
        <taxon>Malacostraca</taxon>
        <taxon>Eumalacostraca</taxon>
        <taxon>Eucarida</taxon>
        <taxon>Decapoda</taxon>
        <taxon>Pleocyemata</taxon>
        <taxon>Anomura</taxon>
        <taxon>Galatheoidea</taxon>
        <taxon>Porcellanidae</taxon>
        <taxon>Petrolisthes</taxon>
    </lineage>
</organism>
<dbReference type="EMBL" id="JAWQEG010003670">
    <property type="protein sequence ID" value="KAK3865061.1"/>
    <property type="molecule type" value="Genomic_DNA"/>
</dbReference>
<accession>A0AAE1F1A7</accession>
<reference evidence="1" key="1">
    <citation type="submission" date="2023-10" db="EMBL/GenBank/DDBJ databases">
        <title>Genome assemblies of two species of porcelain crab, Petrolisthes cinctipes and Petrolisthes manimaculis (Anomura: Porcellanidae).</title>
        <authorList>
            <person name="Angst P."/>
        </authorList>
    </citation>
    <scope>NUCLEOTIDE SEQUENCE</scope>
    <source>
        <strain evidence="1">PB745_01</strain>
        <tissue evidence="1">Gill</tissue>
    </source>
</reference>
<dbReference type="Proteomes" id="UP001286313">
    <property type="component" value="Unassembled WGS sequence"/>
</dbReference>
<comment type="caution">
    <text evidence="1">The sequence shown here is derived from an EMBL/GenBank/DDBJ whole genome shotgun (WGS) entry which is preliminary data.</text>
</comment>
<keyword evidence="2" id="KW-1185">Reference proteome</keyword>
<evidence type="ECO:0000313" key="1">
    <source>
        <dbReference type="EMBL" id="KAK3865061.1"/>
    </source>
</evidence>
<proteinExistence type="predicted"/>
<gene>
    <name evidence="1" type="ORF">Pcinc_029298</name>
</gene>
<sequence>MTQRLCCDWPCVCVTLDEAHQWLVDALAARLSQTTATLTWTGIGSPSQPSLEASHQLFTRVEQRWWKLACLLTLVAGCLEEHTHIPHKVKHNSGTLE</sequence>
<dbReference type="AlphaFoldDB" id="A0AAE1F1A7"/>
<protein>
    <submittedName>
        <fullName evidence="1">Uncharacterized protein</fullName>
    </submittedName>
</protein>
<evidence type="ECO:0000313" key="2">
    <source>
        <dbReference type="Proteomes" id="UP001286313"/>
    </source>
</evidence>
<name>A0AAE1F1A7_PETCI</name>